<proteinExistence type="predicted"/>
<keyword evidence="2" id="KW-0812">Transmembrane</keyword>
<name>A0A8J3P6S1_9ACTN</name>
<feature type="transmembrane region" description="Helical" evidence="2">
    <location>
        <begin position="40"/>
        <end position="66"/>
    </location>
</feature>
<dbReference type="Proteomes" id="UP000630887">
    <property type="component" value="Unassembled WGS sequence"/>
</dbReference>
<organism evidence="3 4">
    <name type="scientific">Catellatospora coxensis</name>
    <dbReference type="NCBI Taxonomy" id="310354"/>
    <lineage>
        <taxon>Bacteria</taxon>
        <taxon>Bacillati</taxon>
        <taxon>Actinomycetota</taxon>
        <taxon>Actinomycetes</taxon>
        <taxon>Micromonosporales</taxon>
        <taxon>Micromonosporaceae</taxon>
        <taxon>Catellatospora</taxon>
    </lineage>
</organism>
<protein>
    <submittedName>
        <fullName evidence="3">Uncharacterized protein</fullName>
    </submittedName>
</protein>
<accession>A0A8J3P6S1</accession>
<dbReference type="EMBL" id="BONI01000020">
    <property type="protein sequence ID" value="GIG06151.1"/>
    <property type="molecule type" value="Genomic_DNA"/>
</dbReference>
<gene>
    <name evidence="3" type="ORF">Cco03nite_28510</name>
</gene>
<keyword evidence="4" id="KW-1185">Reference proteome</keyword>
<dbReference type="AlphaFoldDB" id="A0A8J3P6S1"/>
<keyword evidence="2" id="KW-0472">Membrane</keyword>
<evidence type="ECO:0000256" key="2">
    <source>
        <dbReference type="SAM" id="Phobius"/>
    </source>
</evidence>
<reference evidence="3 4" key="1">
    <citation type="submission" date="2021-01" db="EMBL/GenBank/DDBJ databases">
        <title>Whole genome shotgun sequence of Catellatospora coxensis NBRC 107359.</title>
        <authorList>
            <person name="Komaki H."/>
            <person name="Tamura T."/>
        </authorList>
    </citation>
    <scope>NUCLEOTIDE SEQUENCE [LARGE SCALE GENOMIC DNA]</scope>
    <source>
        <strain evidence="3 4">NBRC 107359</strain>
    </source>
</reference>
<evidence type="ECO:0000313" key="4">
    <source>
        <dbReference type="Proteomes" id="UP000630887"/>
    </source>
</evidence>
<feature type="region of interest" description="Disordered" evidence="1">
    <location>
        <begin position="1"/>
        <end position="36"/>
    </location>
</feature>
<evidence type="ECO:0000313" key="3">
    <source>
        <dbReference type="EMBL" id="GIG06151.1"/>
    </source>
</evidence>
<sequence>MFSVPRVQNHKQLVEPPDGSVGDIAPDQGPEEGASQANRAVLWVGLATAAAAFGAACCGAFGSAAAPAVDLIKTLMDS</sequence>
<comment type="caution">
    <text evidence="3">The sequence shown here is derived from an EMBL/GenBank/DDBJ whole genome shotgun (WGS) entry which is preliminary data.</text>
</comment>
<keyword evidence="2" id="KW-1133">Transmembrane helix</keyword>
<evidence type="ECO:0000256" key="1">
    <source>
        <dbReference type="SAM" id="MobiDB-lite"/>
    </source>
</evidence>